<dbReference type="PANTHER" id="PTHR45743:SF3">
    <property type="entry name" value="POTASSIUM CHANNEL SKOR"/>
    <property type="match status" value="1"/>
</dbReference>
<dbReference type="SMART" id="SM00100">
    <property type="entry name" value="cNMP"/>
    <property type="match status" value="1"/>
</dbReference>
<dbReference type="InterPro" id="IPR003938">
    <property type="entry name" value="K_chnl_volt-dep_EAG/ELK/ERG"/>
</dbReference>
<keyword evidence="3 14" id="KW-0813">Transport</keyword>
<dbReference type="SUPFAM" id="SSF51206">
    <property type="entry name" value="cAMP-binding domain-like"/>
    <property type="match status" value="1"/>
</dbReference>
<comment type="caution">
    <text evidence="16">The sequence shown here is derived from an EMBL/GenBank/DDBJ whole genome shotgun (WGS) entry which is preliminary data.</text>
</comment>
<proteinExistence type="inferred from homology"/>
<comment type="similarity">
    <text evidence="2 14">Belongs to the potassium channel family. Plant (TC 1.A.1.4) subfamily.</text>
</comment>
<dbReference type="Gene3D" id="2.60.120.10">
    <property type="entry name" value="Jelly Rolls"/>
    <property type="match status" value="1"/>
</dbReference>
<dbReference type="PANTHER" id="PTHR45743">
    <property type="entry name" value="POTASSIUM CHANNEL AKT1"/>
    <property type="match status" value="1"/>
</dbReference>
<evidence type="ECO:0000256" key="11">
    <source>
        <dbReference type="ARBA" id="ARBA00023136"/>
    </source>
</evidence>
<dbReference type="Pfam" id="PF12796">
    <property type="entry name" value="Ank_2"/>
    <property type="match status" value="1"/>
</dbReference>
<evidence type="ECO:0000256" key="2">
    <source>
        <dbReference type="ARBA" id="ARBA00007929"/>
    </source>
</evidence>
<keyword evidence="13" id="KW-0040">ANK repeat</keyword>
<keyword evidence="8 14" id="KW-0630">Potassium</keyword>
<evidence type="ECO:0000313" key="16">
    <source>
        <dbReference type="EMBL" id="KAL0396387.1"/>
    </source>
</evidence>
<evidence type="ECO:0000256" key="4">
    <source>
        <dbReference type="ARBA" id="ARBA00022538"/>
    </source>
</evidence>
<feature type="transmembrane region" description="Helical" evidence="14">
    <location>
        <begin position="12"/>
        <end position="34"/>
    </location>
</feature>
<dbReference type="Pfam" id="PF00027">
    <property type="entry name" value="cNMP_binding"/>
    <property type="match status" value="1"/>
</dbReference>
<keyword evidence="5 14" id="KW-0812">Transmembrane</keyword>
<keyword evidence="4 14" id="KW-0633">Potassium transport</keyword>
<dbReference type="PRINTS" id="PR01463">
    <property type="entry name" value="EAGCHANLFMLY"/>
</dbReference>
<comment type="domain">
    <text evidence="14">The segment S4 is probably the voltage-sensor and is characterized by a series of positively charged amino acids. The pore-forming region H5 is enclosed by the transmembrane segments S5 and S6 in the Shaker-type (1P/6TM) and contains the GYGD signature motif which seems to be involved in potassium selectivity.</text>
</comment>
<dbReference type="PROSITE" id="PS50088">
    <property type="entry name" value="ANK_REPEAT"/>
    <property type="match status" value="2"/>
</dbReference>
<feature type="repeat" description="ANK" evidence="13">
    <location>
        <begin position="530"/>
        <end position="562"/>
    </location>
</feature>
<accession>A0AAW2SVX3</accession>
<evidence type="ECO:0000259" key="15">
    <source>
        <dbReference type="PROSITE" id="PS50042"/>
    </source>
</evidence>
<evidence type="ECO:0000256" key="12">
    <source>
        <dbReference type="ARBA" id="ARBA00023303"/>
    </source>
</evidence>
<dbReference type="InterPro" id="IPR014710">
    <property type="entry name" value="RmlC-like_jellyroll"/>
</dbReference>
<reference evidence="16" key="2">
    <citation type="journal article" date="2024" name="Plant">
        <title>Genomic evolution and insights into agronomic trait innovations of Sesamum species.</title>
        <authorList>
            <person name="Miao H."/>
            <person name="Wang L."/>
            <person name="Qu L."/>
            <person name="Liu H."/>
            <person name="Sun Y."/>
            <person name="Le M."/>
            <person name="Wang Q."/>
            <person name="Wei S."/>
            <person name="Zheng Y."/>
            <person name="Lin W."/>
            <person name="Duan Y."/>
            <person name="Cao H."/>
            <person name="Xiong S."/>
            <person name="Wang X."/>
            <person name="Wei L."/>
            <person name="Li C."/>
            <person name="Ma Q."/>
            <person name="Ju M."/>
            <person name="Zhao R."/>
            <person name="Li G."/>
            <person name="Mu C."/>
            <person name="Tian Q."/>
            <person name="Mei H."/>
            <person name="Zhang T."/>
            <person name="Gao T."/>
            <person name="Zhang H."/>
        </authorList>
    </citation>
    <scope>NUCLEOTIDE SEQUENCE</scope>
    <source>
        <strain evidence="16">KEN8</strain>
    </source>
</reference>
<dbReference type="AlphaFoldDB" id="A0AAW2SVX3"/>
<dbReference type="InterPro" id="IPR000595">
    <property type="entry name" value="cNMP-bd_dom"/>
</dbReference>
<feature type="transmembrane region" description="Helical" evidence="14">
    <location>
        <begin position="193"/>
        <end position="217"/>
    </location>
</feature>
<evidence type="ECO:0000256" key="13">
    <source>
        <dbReference type="PROSITE-ProRule" id="PRU00023"/>
    </source>
</evidence>
<dbReference type="GO" id="GO:0034702">
    <property type="term" value="C:monoatomic ion channel complex"/>
    <property type="evidence" value="ECO:0007669"/>
    <property type="project" value="UniProtKB-KW"/>
</dbReference>
<dbReference type="Gene3D" id="1.10.287.70">
    <property type="match status" value="1"/>
</dbReference>
<comment type="subunit">
    <text evidence="14">The potassium channel is composed of a homo- or heterotetrameric complex of pore-forming subunits.</text>
</comment>
<feature type="repeat" description="ANK" evidence="13">
    <location>
        <begin position="497"/>
        <end position="529"/>
    </location>
</feature>
<keyword evidence="10 14" id="KW-0406">Ion transport</keyword>
<keyword evidence="12 14" id="KW-0407">Ion channel</keyword>
<feature type="transmembrane region" description="Helical" evidence="14">
    <location>
        <begin position="164"/>
        <end position="181"/>
    </location>
</feature>
<dbReference type="InterPro" id="IPR005821">
    <property type="entry name" value="Ion_trans_dom"/>
</dbReference>
<name>A0AAW2SVX3_9LAMI</name>
<gene>
    <name evidence="16" type="ORF">Scaly_0087100</name>
</gene>
<dbReference type="PROSITE" id="PS50297">
    <property type="entry name" value="ANK_REP_REGION"/>
    <property type="match status" value="1"/>
</dbReference>
<dbReference type="CDD" id="cd00038">
    <property type="entry name" value="CAP_ED"/>
    <property type="match status" value="1"/>
</dbReference>
<evidence type="ECO:0000256" key="5">
    <source>
        <dbReference type="ARBA" id="ARBA00022692"/>
    </source>
</evidence>
<comment type="caution">
    <text evidence="14">Lacks conserved residue(s) required for the propagation of feature annotation.</text>
</comment>
<evidence type="ECO:0000256" key="14">
    <source>
        <dbReference type="RuleBase" id="RU369015"/>
    </source>
</evidence>
<evidence type="ECO:0000256" key="6">
    <source>
        <dbReference type="ARBA" id="ARBA00022826"/>
    </source>
</evidence>
<protein>
    <recommendedName>
        <fullName evidence="14">Potassium channel</fullName>
    </recommendedName>
</protein>
<dbReference type="SUPFAM" id="SSF81324">
    <property type="entry name" value="Voltage-gated potassium channels"/>
    <property type="match status" value="1"/>
</dbReference>
<keyword evidence="11 14" id="KW-0472">Membrane</keyword>
<keyword evidence="9 14" id="KW-1133">Transmembrane helix</keyword>
<reference evidence="16" key="1">
    <citation type="submission" date="2020-06" db="EMBL/GenBank/DDBJ databases">
        <authorList>
            <person name="Li T."/>
            <person name="Hu X."/>
            <person name="Zhang T."/>
            <person name="Song X."/>
            <person name="Zhang H."/>
            <person name="Dai N."/>
            <person name="Sheng W."/>
            <person name="Hou X."/>
            <person name="Wei L."/>
        </authorList>
    </citation>
    <scope>NUCLEOTIDE SEQUENCE</scope>
    <source>
        <strain evidence="16">KEN8</strain>
        <tissue evidence="16">Leaf</tissue>
    </source>
</reference>
<evidence type="ECO:0000256" key="7">
    <source>
        <dbReference type="ARBA" id="ARBA00022882"/>
    </source>
</evidence>
<dbReference type="SUPFAM" id="SSF48403">
    <property type="entry name" value="Ankyrin repeat"/>
    <property type="match status" value="1"/>
</dbReference>
<dbReference type="InterPro" id="IPR018490">
    <property type="entry name" value="cNMP-bd_dom_sf"/>
</dbReference>
<dbReference type="GO" id="GO:0005249">
    <property type="term" value="F:voltage-gated potassium channel activity"/>
    <property type="evidence" value="ECO:0007669"/>
    <property type="project" value="UniProtKB-UniRule"/>
</dbReference>
<feature type="domain" description="Cyclic nucleotide-binding" evidence="15">
    <location>
        <begin position="292"/>
        <end position="423"/>
    </location>
</feature>
<dbReference type="PRINTS" id="PR01415">
    <property type="entry name" value="ANKYRIN"/>
</dbReference>
<dbReference type="EMBL" id="JACGWM010000001">
    <property type="protein sequence ID" value="KAL0396387.1"/>
    <property type="molecule type" value="Genomic_DNA"/>
</dbReference>
<organism evidence="16">
    <name type="scientific">Sesamum calycinum</name>
    <dbReference type="NCBI Taxonomy" id="2727403"/>
    <lineage>
        <taxon>Eukaryota</taxon>
        <taxon>Viridiplantae</taxon>
        <taxon>Streptophyta</taxon>
        <taxon>Embryophyta</taxon>
        <taxon>Tracheophyta</taxon>
        <taxon>Spermatophyta</taxon>
        <taxon>Magnoliopsida</taxon>
        <taxon>eudicotyledons</taxon>
        <taxon>Gunneridae</taxon>
        <taxon>Pentapetalae</taxon>
        <taxon>asterids</taxon>
        <taxon>lamiids</taxon>
        <taxon>Lamiales</taxon>
        <taxon>Pedaliaceae</taxon>
        <taxon>Sesamum</taxon>
    </lineage>
</organism>
<dbReference type="InterPro" id="IPR045319">
    <property type="entry name" value="KAT/AKT"/>
</dbReference>
<evidence type="ECO:0000256" key="3">
    <source>
        <dbReference type="ARBA" id="ARBA00022448"/>
    </source>
</evidence>
<evidence type="ECO:0000256" key="10">
    <source>
        <dbReference type="ARBA" id="ARBA00023065"/>
    </source>
</evidence>
<evidence type="ECO:0000256" key="9">
    <source>
        <dbReference type="ARBA" id="ARBA00022989"/>
    </source>
</evidence>
<dbReference type="Pfam" id="PF00520">
    <property type="entry name" value="Ion_trans"/>
    <property type="match status" value="1"/>
</dbReference>
<dbReference type="InterPro" id="IPR036770">
    <property type="entry name" value="Ankyrin_rpt-contain_sf"/>
</dbReference>
<comment type="function">
    <text evidence="14">Potassium channel.</text>
</comment>
<dbReference type="Gene3D" id="1.10.287.630">
    <property type="entry name" value="Helix hairpin bin"/>
    <property type="match status" value="1"/>
</dbReference>
<keyword evidence="6 14" id="KW-0631">Potassium channel</keyword>
<evidence type="ECO:0000256" key="1">
    <source>
        <dbReference type="ARBA" id="ARBA00004141"/>
    </source>
</evidence>
<dbReference type="SMART" id="SM00248">
    <property type="entry name" value="ANK"/>
    <property type="match status" value="4"/>
</dbReference>
<comment type="subcellular location">
    <subcellularLocation>
        <location evidence="1 14">Membrane</location>
        <topology evidence="1 14">Multi-pass membrane protein</topology>
    </subcellularLocation>
</comment>
<evidence type="ECO:0000256" key="8">
    <source>
        <dbReference type="ARBA" id="ARBA00022958"/>
    </source>
</evidence>
<dbReference type="InterPro" id="IPR002110">
    <property type="entry name" value="Ankyrin_rpt"/>
</dbReference>
<dbReference type="Gene3D" id="1.25.40.20">
    <property type="entry name" value="Ankyrin repeat-containing domain"/>
    <property type="match status" value="1"/>
</dbReference>
<sequence length="650" mass="74721">MEFGFFRGLPKNLFFLDIAVQVAFLLDIFLQFFVTYRDGHSYKMVYNRNLIARRYLTSHFFIDFLGIGEKEEVRYLLWIRLARTRKVADFFRRMEKDIRINYLFTRIVKLLTVQLYCAHTAACIFYYLATTLPEEKEGYTWIGSLKMGDYSYAHFREIDIWRRYITSMYFAVVTMSTVGYGDVNAVNPREMVFIMIYVSFNMILGVYLIGNMTALIVKGSKTERYRDKMTDLANYMNRNRLGKNLRNQIKGHLRLQYESSYADASVLQDIPISFRAKISQALYKSYVEHIPLFKGCSSAFINQIVTLVHEEFFLPGEVVMEQGNFVDQLYFVCHVCSEGSYVGVFHGRMPEIGINVCSWLRRRQKEQLGVGANGSEDTVSLLQSNSVFGEISIICNIPQPYTVRVCELCRLLRIDKQSFSNILEVYFHDGRKVLINLLEGKKPNLYMKQLESDITFHISKQEVELALRLNCAAYYGDLYQLKSLIRSGVDPNMKDYDGRSALHLAASRGHEDIALFLIQEDANINVEDNFGNTPLVEAIKGRHDRVASLLLREGASLKIDNLGGYLCTMVSRGDTDLLRQVLPDDVYPNSKDHDPQTPLHVAVSQGSNEGILRENKNMIRLLKKGQLSEFLDSSQEVTGTLNSKMHIVFG</sequence>
<dbReference type="PROSITE" id="PS50042">
    <property type="entry name" value="CNMP_BINDING_3"/>
    <property type="match status" value="1"/>
</dbReference>
<keyword evidence="7 14" id="KW-0851">Voltage-gated channel</keyword>